<dbReference type="PANTHER" id="PTHR39639">
    <property type="entry name" value="CHROMOSOME 16, WHOLE GENOME SHOTGUN SEQUENCE"/>
    <property type="match status" value="1"/>
</dbReference>
<dbReference type="EMBL" id="JHEH01000069">
    <property type="protein sequence ID" value="KEP67848.1"/>
    <property type="molecule type" value="Genomic_DNA"/>
</dbReference>
<feature type="domain" description="GmrSD restriction endonucleases N-terminal" evidence="1">
    <location>
        <begin position="71"/>
        <end position="224"/>
    </location>
</feature>
<dbReference type="eggNOG" id="COG1479">
    <property type="taxonomic scope" value="Bacteria"/>
</dbReference>
<dbReference type="AlphaFoldDB" id="A0A074TFQ4"/>
<gene>
    <name evidence="2" type="ORF">DL1_18550</name>
</gene>
<sequence length="388" mass="44501">MQGVYPRATIFLRYSSLCQRQPIYRSGLSVSESDEIEIEYLTNEDDETSTVEFNIVVTSSDWTLELLASKFQTGDIIIPDYQRKFVWDIRRASTLIESFAIGLPVPQVFFYENADGQLEVIDGQQRITSIAYFFEGFFGGEDSNGNRKVFKLKGLEQRKDLEGKSFAELDDRTKRRIKNTSLRGVTVKQLTPEEEQPESVYHIFERLNTGGQPLNAQEIRNAVYRGTLLSELERLNKDENWRKIYGKPDPDPKQRDIELILRLLAFYKNTENYTPPMKDFLSKEMSKNRSLDSDRSKEFSNVFISAAEAVVEALEKPFRPRGLLNAATLEAVMVSLMEQDSSTILSKDSYDALLKDHDFRTMITSNTSNIDSVKSRKAIADKILFGHE</sequence>
<evidence type="ECO:0000313" key="2">
    <source>
        <dbReference type="EMBL" id="KEP67848.1"/>
    </source>
</evidence>
<keyword evidence="3" id="KW-1185">Reference proteome</keyword>
<dbReference type="STRING" id="1185766.SAMN05216224_1313"/>
<dbReference type="Proteomes" id="UP000027725">
    <property type="component" value="Unassembled WGS sequence"/>
</dbReference>
<dbReference type="Pfam" id="PF03235">
    <property type="entry name" value="GmrSD_N"/>
    <property type="match status" value="1"/>
</dbReference>
<dbReference type="InterPro" id="IPR004919">
    <property type="entry name" value="GmrSD_N"/>
</dbReference>
<dbReference type="PANTHER" id="PTHR39639:SF1">
    <property type="entry name" value="DUF262 DOMAIN-CONTAINING PROTEIN"/>
    <property type="match status" value="1"/>
</dbReference>
<evidence type="ECO:0000313" key="3">
    <source>
        <dbReference type="Proteomes" id="UP000027725"/>
    </source>
</evidence>
<reference evidence="2 3" key="1">
    <citation type="submission" date="2014-03" db="EMBL/GenBank/DDBJ databases">
        <title>The draft genome sequence of Thioclava dalianensis DLFJ1-1.</title>
        <authorList>
            <person name="Lai Q."/>
            <person name="Shao Z."/>
        </authorList>
    </citation>
    <scope>NUCLEOTIDE SEQUENCE [LARGE SCALE GENOMIC DNA]</scope>
    <source>
        <strain evidence="2 3">DLFJ1-1</strain>
    </source>
</reference>
<protein>
    <recommendedName>
        <fullName evidence="1">GmrSD restriction endonucleases N-terminal domain-containing protein</fullName>
    </recommendedName>
</protein>
<organism evidence="2 3">
    <name type="scientific">Thioclava dalianensis</name>
    <dbReference type="NCBI Taxonomy" id="1185766"/>
    <lineage>
        <taxon>Bacteria</taxon>
        <taxon>Pseudomonadati</taxon>
        <taxon>Pseudomonadota</taxon>
        <taxon>Alphaproteobacteria</taxon>
        <taxon>Rhodobacterales</taxon>
        <taxon>Paracoccaceae</taxon>
        <taxon>Thioclava</taxon>
    </lineage>
</organism>
<comment type="caution">
    <text evidence="2">The sequence shown here is derived from an EMBL/GenBank/DDBJ whole genome shotgun (WGS) entry which is preliminary data.</text>
</comment>
<accession>A0A074TFQ4</accession>
<evidence type="ECO:0000259" key="1">
    <source>
        <dbReference type="Pfam" id="PF03235"/>
    </source>
</evidence>
<name>A0A074TFQ4_9RHOB</name>
<proteinExistence type="predicted"/>